<evidence type="ECO:0000256" key="1">
    <source>
        <dbReference type="SAM" id="Phobius"/>
    </source>
</evidence>
<keyword evidence="1" id="KW-0812">Transmembrane</keyword>
<evidence type="ECO:0000313" key="2">
    <source>
        <dbReference type="EMBL" id="GAA4268949.1"/>
    </source>
</evidence>
<keyword evidence="1" id="KW-0472">Membrane</keyword>
<accession>A0ABP8EAC1</accession>
<sequence length="245" mass="29367">MLKIFRRIRQKLISKNSFRKYLVYAIGEIVLVVIGILIALQINNLNEDKKDRNFEIKMLSEIERTLETDKDYIQKMLKRLEKLDSTSNYFMELSKRNVLYHDSIFFKIFSLNRGISYYINSGPYQAVKSVGIDKISNDSLRNKLINFYDFDLPRYEDNFKHTNRNYREDIETLLKLLGDRYINNNNDINFIAYKNIPLNIFQQQEFLEILSNINWRSGSSKQIYKTTFEELENLIQEVKQEIKHD</sequence>
<comment type="caution">
    <text evidence="2">The sequence shown here is derived from an EMBL/GenBank/DDBJ whole genome shotgun (WGS) entry which is preliminary data.</text>
</comment>
<dbReference type="Pfam" id="PF19578">
    <property type="entry name" value="DUF6090"/>
    <property type="match status" value="1"/>
</dbReference>
<gene>
    <name evidence="2" type="ORF">GCM10022257_10500</name>
</gene>
<dbReference type="EMBL" id="BAABAV010000001">
    <property type="protein sequence ID" value="GAA4268949.1"/>
    <property type="molecule type" value="Genomic_DNA"/>
</dbReference>
<dbReference type="RefSeq" id="WP_139001127.1">
    <property type="nucleotide sequence ID" value="NZ_BAABAV010000001.1"/>
</dbReference>
<feature type="transmembrane region" description="Helical" evidence="1">
    <location>
        <begin position="21"/>
        <end position="42"/>
    </location>
</feature>
<keyword evidence="3" id="KW-1185">Reference proteome</keyword>
<dbReference type="Proteomes" id="UP001500027">
    <property type="component" value="Unassembled WGS sequence"/>
</dbReference>
<reference evidence="3" key="1">
    <citation type="journal article" date="2019" name="Int. J. Syst. Evol. Microbiol.">
        <title>The Global Catalogue of Microorganisms (GCM) 10K type strain sequencing project: providing services to taxonomists for standard genome sequencing and annotation.</title>
        <authorList>
            <consortium name="The Broad Institute Genomics Platform"/>
            <consortium name="The Broad Institute Genome Sequencing Center for Infectious Disease"/>
            <person name="Wu L."/>
            <person name="Ma J."/>
        </authorList>
    </citation>
    <scope>NUCLEOTIDE SEQUENCE [LARGE SCALE GENOMIC DNA]</scope>
    <source>
        <strain evidence="3">JCM 17452</strain>
    </source>
</reference>
<protein>
    <submittedName>
        <fullName evidence="2">Uncharacterized protein</fullName>
    </submittedName>
</protein>
<dbReference type="InterPro" id="IPR045749">
    <property type="entry name" value="DUF6090"/>
</dbReference>
<organism evidence="2 3">
    <name type="scientific">Hyunsoonleella aestuarii</name>
    <dbReference type="NCBI Taxonomy" id="912802"/>
    <lineage>
        <taxon>Bacteria</taxon>
        <taxon>Pseudomonadati</taxon>
        <taxon>Bacteroidota</taxon>
        <taxon>Flavobacteriia</taxon>
        <taxon>Flavobacteriales</taxon>
        <taxon>Flavobacteriaceae</taxon>
    </lineage>
</organism>
<name>A0ABP8EAC1_9FLAO</name>
<keyword evidence="1" id="KW-1133">Transmembrane helix</keyword>
<evidence type="ECO:0000313" key="3">
    <source>
        <dbReference type="Proteomes" id="UP001500027"/>
    </source>
</evidence>
<proteinExistence type="predicted"/>